<keyword evidence="1" id="KW-0808">Transferase</keyword>
<dbReference type="InterPro" id="IPR041577">
    <property type="entry name" value="RT_RNaseH_2"/>
</dbReference>
<protein>
    <submittedName>
        <fullName evidence="15">Retrotransposable element Tf2</fullName>
    </submittedName>
</protein>
<dbReference type="AlphaFoldDB" id="A0A151QW41"/>
<dbReference type="InterPro" id="IPR001584">
    <property type="entry name" value="Integrase_cat-core"/>
</dbReference>
<dbReference type="GO" id="GO:0003723">
    <property type="term" value="F:RNA binding"/>
    <property type="evidence" value="ECO:0007669"/>
    <property type="project" value="UniProtKB-KW"/>
</dbReference>
<keyword evidence="5" id="KW-0378">Hydrolase</keyword>
<evidence type="ECO:0000259" key="14">
    <source>
        <dbReference type="PROSITE" id="PS50994"/>
    </source>
</evidence>
<dbReference type="InterPro" id="IPR041588">
    <property type="entry name" value="Integrase_H2C2"/>
</dbReference>
<dbReference type="GO" id="GO:0004519">
    <property type="term" value="F:endonuclease activity"/>
    <property type="evidence" value="ECO:0007669"/>
    <property type="project" value="UniProtKB-KW"/>
</dbReference>
<feature type="domain" description="CCHC-type" evidence="13">
    <location>
        <begin position="159"/>
        <end position="174"/>
    </location>
</feature>
<dbReference type="Gene3D" id="1.10.340.70">
    <property type="match status" value="1"/>
</dbReference>
<reference evidence="15" key="1">
    <citation type="journal article" date="2012" name="Nat. Biotechnol.">
        <title>Draft genome sequence of pigeonpea (Cajanus cajan), an orphan legume crop of resource-poor farmers.</title>
        <authorList>
            <person name="Varshney R.K."/>
            <person name="Chen W."/>
            <person name="Li Y."/>
            <person name="Bharti A.K."/>
            <person name="Saxena R.K."/>
            <person name="Schlueter J.A."/>
            <person name="Donoghue M.T."/>
            <person name="Azam S."/>
            <person name="Fan G."/>
            <person name="Whaley A.M."/>
            <person name="Farmer A.D."/>
            <person name="Sheridan J."/>
            <person name="Iwata A."/>
            <person name="Tuteja R."/>
            <person name="Penmetsa R.V."/>
            <person name="Wu W."/>
            <person name="Upadhyaya H.D."/>
            <person name="Yang S.P."/>
            <person name="Shah T."/>
            <person name="Saxena K.B."/>
            <person name="Michael T."/>
            <person name="McCombie W.R."/>
            <person name="Yang B."/>
            <person name="Zhang G."/>
            <person name="Yang H."/>
            <person name="Wang J."/>
            <person name="Spillane C."/>
            <person name="Cook D.R."/>
            <person name="May G.D."/>
            <person name="Xu X."/>
            <person name="Jackson S.A."/>
        </authorList>
    </citation>
    <scope>NUCLEOTIDE SEQUENCE [LARGE SCALE GENOMIC DNA]</scope>
</reference>
<gene>
    <name evidence="15" type="ORF">KK1_044615</name>
</gene>
<dbReference type="Gene3D" id="3.30.70.270">
    <property type="match status" value="1"/>
</dbReference>
<dbReference type="GO" id="GO:0008270">
    <property type="term" value="F:zinc ion binding"/>
    <property type="evidence" value="ECO:0007669"/>
    <property type="project" value="UniProtKB-KW"/>
</dbReference>
<dbReference type="PROSITE" id="PS00141">
    <property type="entry name" value="ASP_PROTEASE"/>
    <property type="match status" value="1"/>
</dbReference>
<dbReference type="InterPro" id="IPR043128">
    <property type="entry name" value="Rev_trsase/Diguanyl_cyclase"/>
</dbReference>
<evidence type="ECO:0000256" key="1">
    <source>
        <dbReference type="ARBA" id="ARBA00022679"/>
    </source>
</evidence>
<keyword evidence="7" id="KW-0694">RNA-binding</keyword>
<dbReference type="Gramene" id="C.cajan_44084.t">
    <property type="protein sequence ID" value="C.cajan_44084.t"/>
    <property type="gene ID" value="C.cajan_44084"/>
</dbReference>
<dbReference type="GO" id="GO:0006508">
    <property type="term" value="P:proteolysis"/>
    <property type="evidence" value="ECO:0007669"/>
    <property type="project" value="InterPro"/>
</dbReference>
<keyword evidence="4" id="KW-0255">Endonuclease</keyword>
<evidence type="ECO:0000313" key="16">
    <source>
        <dbReference type="Proteomes" id="UP000075243"/>
    </source>
</evidence>
<keyword evidence="6" id="KW-0460">Magnesium</keyword>
<dbReference type="InterPro" id="IPR021109">
    <property type="entry name" value="Peptidase_aspartic_dom_sf"/>
</dbReference>
<dbReference type="PROSITE" id="PS50994">
    <property type="entry name" value="INTEGRASE"/>
    <property type="match status" value="1"/>
</dbReference>
<dbReference type="PANTHER" id="PTHR37984:SF5">
    <property type="entry name" value="PROTEIN NYNRIN-LIKE"/>
    <property type="match status" value="1"/>
</dbReference>
<feature type="compositionally biased region" description="Basic and acidic residues" evidence="12">
    <location>
        <begin position="130"/>
        <end position="139"/>
    </location>
</feature>
<keyword evidence="9" id="KW-0695">RNA-directed DNA polymerase</keyword>
<dbReference type="GO" id="GO:0003964">
    <property type="term" value="F:RNA-directed DNA polymerase activity"/>
    <property type="evidence" value="ECO:0007669"/>
    <property type="project" value="UniProtKB-KW"/>
</dbReference>
<proteinExistence type="predicted"/>
<keyword evidence="10" id="KW-0511">Multifunctional enzyme</keyword>
<feature type="domain" description="Integrase catalytic" evidence="14">
    <location>
        <begin position="626"/>
        <end position="747"/>
    </location>
</feature>
<dbReference type="Pfam" id="PF08284">
    <property type="entry name" value="RVP_2"/>
    <property type="match status" value="1"/>
</dbReference>
<dbReference type="Proteomes" id="UP000075243">
    <property type="component" value="Unassembled WGS sequence"/>
</dbReference>
<dbReference type="InterPro" id="IPR050951">
    <property type="entry name" value="Retrovirus_Pol_polyprotein"/>
</dbReference>
<feature type="compositionally biased region" description="Basic and acidic residues" evidence="12">
    <location>
        <begin position="108"/>
        <end position="119"/>
    </location>
</feature>
<keyword evidence="3" id="KW-0540">Nuclease</keyword>
<name>A0A151QW41_CAJCA</name>
<feature type="compositionally biased region" description="Polar residues" evidence="12">
    <location>
        <begin position="120"/>
        <end position="129"/>
    </location>
</feature>
<evidence type="ECO:0000256" key="7">
    <source>
        <dbReference type="ARBA" id="ARBA00022884"/>
    </source>
</evidence>
<evidence type="ECO:0000256" key="12">
    <source>
        <dbReference type="SAM" id="MobiDB-lite"/>
    </source>
</evidence>
<keyword evidence="11" id="KW-0863">Zinc-finger</keyword>
<dbReference type="Pfam" id="PF17919">
    <property type="entry name" value="RT_RNaseH_2"/>
    <property type="match status" value="1"/>
</dbReference>
<keyword evidence="11" id="KW-0862">Zinc</keyword>
<keyword evidence="16" id="KW-1185">Reference proteome</keyword>
<dbReference type="SUPFAM" id="SSF53098">
    <property type="entry name" value="Ribonuclease H-like"/>
    <property type="match status" value="1"/>
</dbReference>
<evidence type="ECO:0000256" key="4">
    <source>
        <dbReference type="ARBA" id="ARBA00022759"/>
    </source>
</evidence>
<evidence type="ECO:0000256" key="3">
    <source>
        <dbReference type="ARBA" id="ARBA00022722"/>
    </source>
</evidence>
<keyword evidence="2" id="KW-0548">Nucleotidyltransferase</keyword>
<evidence type="ECO:0000313" key="15">
    <source>
        <dbReference type="EMBL" id="KYP34425.1"/>
    </source>
</evidence>
<keyword evidence="8" id="KW-0229">DNA integration</keyword>
<dbReference type="InterPro" id="IPR043502">
    <property type="entry name" value="DNA/RNA_pol_sf"/>
</dbReference>
<dbReference type="PROSITE" id="PS50158">
    <property type="entry name" value="ZF_CCHC"/>
    <property type="match status" value="1"/>
</dbReference>
<evidence type="ECO:0000259" key="13">
    <source>
        <dbReference type="PROSITE" id="PS50158"/>
    </source>
</evidence>
<feature type="region of interest" description="Disordered" evidence="12">
    <location>
        <begin position="99"/>
        <end position="139"/>
    </location>
</feature>
<evidence type="ECO:0000256" key="6">
    <source>
        <dbReference type="ARBA" id="ARBA00022842"/>
    </source>
</evidence>
<dbReference type="GO" id="GO:0015074">
    <property type="term" value="P:DNA integration"/>
    <property type="evidence" value="ECO:0007669"/>
    <property type="project" value="UniProtKB-KW"/>
</dbReference>
<dbReference type="PANTHER" id="PTHR37984">
    <property type="entry name" value="PROTEIN CBG26694"/>
    <property type="match status" value="1"/>
</dbReference>
<organism evidence="15 16">
    <name type="scientific">Cajanus cajan</name>
    <name type="common">Pigeon pea</name>
    <name type="synonym">Cajanus indicus</name>
    <dbReference type="NCBI Taxonomy" id="3821"/>
    <lineage>
        <taxon>Eukaryota</taxon>
        <taxon>Viridiplantae</taxon>
        <taxon>Streptophyta</taxon>
        <taxon>Embryophyta</taxon>
        <taxon>Tracheophyta</taxon>
        <taxon>Spermatophyta</taxon>
        <taxon>Magnoliopsida</taxon>
        <taxon>eudicotyledons</taxon>
        <taxon>Gunneridae</taxon>
        <taxon>Pentapetalae</taxon>
        <taxon>rosids</taxon>
        <taxon>fabids</taxon>
        <taxon>Fabales</taxon>
        <taxon>Fabaceae</taxon>
        <taxon>Papilionoideae</taxon>
        <taxon>50 kb inversion clade</taxon>
        <taxon>NPAAA clade</taxon>
        <taxon>indigoferoid/millettioid clade</taxon>
        <taxon>Phaseoleae</taxon>
        <taxon>Cajanus</taxon>
    </lineage>
</organism>
<dbReference type="SUPFAM" id="SSF50630">
    <property type="entry name" value="Acid proteases"/>
    <property type="match status" value="1"/>
</dbReference>
<evidence type="ECO:0000256" key="5">
    <source>
        <dbReference type="ARBA" id="ARBA00022801"/>
    </source>
</evidence>
<dbReference type="CDD" id="cd00303">
    <property type="entry name" value="retropepsin_like"/>
    <property type="match status" value="1"/>
</dbReference>
<dbReference type="InterPro" id="IPR036397">
    <property type="entry name" value="RNaseH_sf"/>
</dbReference>
<dbReference type="Pfam" id="PF17921">
    <property type="entry name" value="Integrase_H2C2"/>
    <property type="match status" value="1"/>
</dbReference>
<dbReference type="Gene3D" id="2.40.70.10">
    <property type="entry name" value="Acid Proteases"/>
    <property type="match status" value="1"/>
</dbReference>
<dbReference type="InterPro" id="IPR001969">
    <property type="entry name" value="Aspartic_peptidase_AS"/>
</dbReference>
<evidence type="ECO:0000256" key="9">
    <source>
        <dbReference type="ARBA" id="ARBA00022918"/>
    </source>
</evidence>
<accession>A0A151QW41</accession>
<evidence type="ECO:0000256" key="8">
    <source>
        <dbReference type="ARBA" id="ARBA00022908"/>
    </source>
</evidence>
<dbReference type="EMBL" id="KQ484599">
    <property type="protein sequence ID" value="KYP34425.1"/>
    <property type="molecule type" value="Genomic_DNA"/>
</dbReference>
<dbReference type="Gene3D" id="3.30.420.10">
    <property type="entry name" value="Ribonuclease H-like superfamily/Ribonuclease H"/>
    <property type="match status" value="1"/>
</dbReference>
<sequence length="819" mass="93316">MASYIEEFEYLTSQVPKMPKQQFMAYFMHGLRAEIRRKVRIHKPDNKVRMMELARAIEVDLLEETHLKPLYKRGLGVVEGSQNRTLFSRGGTKYSTMLKSGGNLGGQQRREFRHDESKNKGSSVSNTSTGERRFGGGRDRGVRHLSYGELMERKQKGLCFKCGQNFHPMHQCPERQLKLIIVDEEQLEGGEHEVLALEMEEQPPEELTCSLLSSCNVEKRTDFQPKTMKIKGMVKGVPVIILIDSGASHNFVSSRVVDSLGLDYGQTTIAKVTLGDGNKKNVQGRCNGVLVELDELQIIIDSYVFDVGDVDLILGVEWLATLGKVTTDWKKQIMEFNYEGKKIQLKGEVNLGRVFDSLFCFLNQEVQEINGVMWPGNIQKAKGCEGEGFTDEQEGRLQRILQKFLEVKFIKDYGKIAKPLTDLTRKEGFHWGEQAQTAFERLKKAMTEAPVLRLPDFTKEFVIECDAAGRGLGAVIYKPGPQNKAADALSRSKEEVELQVLVSKPEWLDSSMVQEEIHHDSYLQGVVSDLHKDPTSRPGFSIKHDILFYYGRLVISANSSWIPILLHEFHSTPTGGHSGYYRTYRRLAENVYWCGMKKRVQDFVKECDICQRQKYQAQCPSGLLQPLDIPEQIWEDVSIDFITALPKSKGLDTILVVVDRLSKYAHFLSLRHPFTAKTVADLFVKEVVKLHGIPKSIVSDRDPLFLSHFWTQLFKSQGTKLRMSSSYHPETDGQTEIINKCLETYLRCFCFEQPKTWVNWKPPTLVQYVTGETKVELIGMRHLGSYSIIYSELKDISRSMQIGKGVITPMKWEIGFFSS</sequence>
<evidence type="ECO:0000256" key="10">
    <source>
        <dbReference type="ARBA" id="ARBA00023268"/>
    </source>
</evidence>
<evidence type="ECO:0000256" key="2">
    <source>
        <dbReference type="ARBA" id="ARBA00022695"/>
    </source>
</evidence>
<dbReference type="InterPro" id="IPR001878">
    <property type="entry name" value="Znf_CCHC"/>
</dbReference>
<keyword evidence="11" id="KW-0479">Metal-binding</keyword>
<dbReference type="InterPro" id="IPR012337">
    <property type="entry name" value="RNaseH-like_sf"/>
</dbReference>
<dbReference type="GO" id="GO:0004190">
    <property type="term" value="F:aspartic-type endopeptidase activity"/>
    <property type="evidence" value="ECO:0007669"/>
    <property type="project" value="InterPro"/>
</dbReference>
<dbReference type="SUPFAM" id="SSF56672">
    <property type="entry name" value="DNA/RNA polymerases"/>
    <property type="match status" value="1"/>
</dbReference>
<evidence type="ECO:0000256" key="11">
    <source>
        <dbReference type="PROSITE-ProRule" id="PRU00047"/>
    </source>
</evidence>